<feature type="chain" id="PRO_5046798423" evidence="1">
    <location>
        <begin position="23"/>
        <end position="128"/>
    </location>
</feature>
<proteinExistence type="predicted"/>
<evidence type="ECO:0000313" key="3">
    <source>
        <dbReference type="Proteomes" id="UP000663942"/>
    </source>
</evidence>
<sequence>MKKLLIPALAVAVASAALPAAAQSYNGAYDRHGPSRGHGYEQSDYGWNAIAQRKHNLDRRIDRGVQTRQLSRREASRLQDELDSLVRLERQYMRGGLTRWERQDLDRRYDRLSAKVRYERNDYDGRRH</sequence>
<accession>A0ABX7SKV7</accession>
<name>A0ABX7SKV7_9CAUL</name>
<feature type="signal peptide" evidence="1">
    <location>
        <begin position="1"/>
        <end position="22"/>
    </location>
</feature>
<reference evidence="2 3" key="1">
    <citation type="submission" date="2020-09" db="EMBL/GenBank/DDBJ databases">
        <title>Brevundimonas sp. LVF1 isolated from an oligotrophic pond in Goettingen, Germany.</title>
        <authorList>
            <person name="Friedrich I."/>
            <person name="Klassen A."/>
            <person name="Neubauer H."/>
            <person name="Schneider D."/>
            <person name="Hertel R."/>
            <person name="Daniel R."/>
        </authorList>
    </citation>
    <scope>NUCLEOTIDE SEQUENCE [LARGE SCALE GENOMIC DNA]</scope>
    <source>
        <strain evidence="2 3">LVF1</strain>
    </source>
</reference>
<dbReference type="EMBL" id="CP062006">
    <property type="protein sequence ID" value="QTC88314.1"/>
    <property type="molecule type" value="Genomic_DNA"/>
</dbReference>
<keyword evidence="3" id="KW-1185">Reference proteome</keyword>
<evidence type="ECO:0000256" key="1">
    <source>
        <dbReference type="SAM" id="SignalP"/>
    </source>
</evidence>
<dbReference type="RefSeq" id="WP_207825423.1">
    <property type="nucleotide sequence ID" value="NZ_CP062006.1"/>
</dbReference>
<evidence type="ECO:0000313" key="2">
    <source>
        <dbReference type="EMBL" id="QTC88314.1"/>
    </source>
</evidence>
<dbReference type="Proteomes" id="UP000663942">
    <property type="component" value="Chromosome"/>
</dbReference>
<protein>
    <submittedName>
        <fullName evidence="2">Uncharacterized protein</fullName>
    </submittedName>
</protein>
<gene>
    <name evidence="2" type="ORF">IFE19_02650</name>
</gene>
<organism evidence="2 3">
    <name type="scientific">Brevundimonas pondensis</name>
    <dbReference type="NCBI Taxonomy" id="2774189"/>
    <lineage>
        <taxon>Bacteria</taxon>
        <taxon>Pseudomonadati</taxon>
        <taxon>Pseudomonadota</taxon>
        <taxon>Alphaproteobacteria</taxon>
        <taxon>Caulobacterales</taxon>
        <taxon>Caulobacteraceae</taxon>
        <taxon>Brevundimonas</taxon>
    </lineage>
</organism>
<keyword evidence="1" id="KW-0732">Signal</keyword>